<protein>
    <submittedName>
        <fullName evidence="1">Uncharacterized protein</fullName>
    </submittedName>
</protein>
<gene>
    <name evidence="1" type="ORF">RQP50_16125</name>
</gene>
<organism evidence="1 2">
    <name type="scientific">Paenibacillus suaedae</name>
    <dbReference type="NCBI Taxonomy" id="3077233"/>
    <lineage>
        <taxon>Bacteria</taxon>
        <taxon>Bacillati</taxon>
        <taxon>Bacillota</taxon>
        <taxon>Bacilli</taxon>
        <taxon>Bacillales</taxon>
        <taxon>Paenibacillaceae</taxon>
        <taxon>Paenibacillus</taxon>
    </lineage>
</organism>
<reference evidence="2" key="1">
    <citation type="submission" date="2023-09" db="EMBL/GenBank/DDBJ databases">
        <title>Paenibacillus sp. chi10 Genome sequencing and assembly.</title>
        <authorList>
            <person name="Kim I."/>
        </authorList>
    </citation>
    <scope>NUCLEOTIDE SEQUENCE [LARGE SCALE GENOMIC DNA]</scope>
    <source>
        <strain evidence="2">chi10</strain>
    </source>
</reference>
<dbReference type="EMBL" id="JAVYAA010000003">
    <property type="protein sequence ID" value="MDT8977767.1"/>
    <property type="molecule type" value="Genomic_DNA"/>
</dbReference>
<dbReference type="AlphaFoldDB" id="A0AAJ2K0D2"/>
<name>A0AAJ2K0D2_9BACL</name>
<evidence type="ECO:0000313" key="2">
    <source>
        <dbReference type="Proteomes" id="UP001250538"/>
    </source>
</evidence>
<keyword evidence="2" id="KW-1185">Reference proteome</keyword>
<comment type="caution">
    <text evidence="1">The sequence shown here is derived from an EMBL/GenBank/DDBJ whole genome shotgun (WGS) entry which is preliminary data.</text>
</comment>
<sequence length="198" mass="22861">MKKWLTAGLVVLLGVGVFFGYKHLHTQELRPEADYHNYSLSEMESLATVIVEVDWEKETDSIVTLDEKDKYPLDTRTFSNIKVKKVFKGDDLVKEGDELPVVEYYAQWRDLAGAYAKFPNEFYKPLTAGKSYLLFLYQSPEEPSGAFEIIGNHQGKYVFPSNDSPLNTLTINELDIAENNEHYTTLYNEVSQKYFNYQ</sequence>
<proteinExistence type="predicted"/>
<dbReference type="Proteomes" id="UP001250538">
    <property type="component" value="Unassembled WGS sequence"/>
</dbReference>
<evidence type="ECO:0000313" key="1">
    <source>
        <dbReference type="EMBL" id="MDT8977767.1"/>
    </source>
</evidence>
<accession>A0AAJ2K0D2</accession>
<dbReference type="RefSeq" id="WP_072729437.1">
    <property type="nucleotide sequence ID" value="NZ_JAVYAA010000003.1"/>
</dbReference>